<feature type="modified residue" description="Phosphocysteine; by EIIA" evidence="7">
    <location>
        <position position="10"/>
    </location>
</feature>
<dbReference type="InterPro" id="IPR003501">
    <property type="entry name" value="PTS_EIIB_2/3"/>
</dbReference>
<reference evidence="10 11" key="1">
    <citation type="submission" date="2023-02" db="EMBL/GenBank/DDBJ databases">
        <title>Entomopathogenic bacteria.</title>
        <authorList>
            <person name="Machado R.A."/>
        </authorList>
    </citation>
    <scope>NUCLEOTIDE SEQUENCE [LARGE SCALE GENOMIC DNA]</scope>
    <source>
        <strain evidence="10 11">XENO-10</strain>
    </source>
</reference>
<evidence type="ECO:0000313" key="11">
    <source>
        <dbReference type="Proteomes" id="UP001217178"/>
    </source>
</evidence>
<keyword evidence="11" id="KW-1185">Reference proteome</keyword>
<feature type="domain" description="PTS EIIB type-3" evidence="9">
    <location>
        <begin position="3"/>
        <end position="108"/>
    </location>
</feature>
<dbReference type="InterPro" id="IPR036095">
    <property type="entry name" value="PTS_EIIB-like_sf"/>
</dbReference>
<evidence type="ECO:0000313" key="10">
    <source>
        <dbReference type="EMBL" id="MDC9587770.1"/>
    </source>
</evidence>
<dbReference type="Gene3D" id="3.40.50.2300">
    <property type="match status" value="1"/>
</dbReference>
<protein>
    <submittedName>
        <fullName evidence="10">PTS sugar transporter subunit IIB</fullName>
    </submittedName>
</protein>
<dbReference type="PANTHER" id="PTHR34581">
    <property type="entry name" value="PTS SYSTEM N,N'-DIACETYLCHITOBIOSE-SPECIFIC EIIB COMPONENT"/>
    <property type="match status" value="1"/>
</dbReference>
<dbReference type="EMBL" id="JAQRFI010000001">
    <property type="protein sequence ID" value="MDC9587770.1"/>
    <property type="molecule type" value="Genomic_DNA"/>
</dbReference>
<feature type="signal peptide" evidence="8">
    <location>
        <begin position="1"/>
        <end position="20"/>
    </location>
</feature>
<evidence type="ECO:0000256" key="2">
    <source>
        <dbReference type="ARBA" id="ARBA00022553"/>
    </source>
</evidence>
<name>A0ABT5L9V4_9GAMM</name>
<organism evidence="10 11">
    <name type="scientific">Xenorhabdus yunnanensis</name>
    <dbReference type="NCBI Taxonomy" id="3025878"/>
    <lineage>
        <taxon>Bacteria</taxon>
        <taxon>Pseudomonadati</taxon>
        <taxon>Pseudomonadota</taxon>
        <taxon>Gammaproteobacteria</taxon>
        <taxon>Enterobacterales</taxon>
        <taxon>Morganellaceae</taxon>
        <taxon>Xenorhabdus</taxon>
    </lineage>
</organism>
<dbReference type="PROSITE" id="PS51100">
    <property type="entry name" value="PTS_EIIB_TYPE_3"/>
    <property type="match status" value="1"/>
</dbReference>
<evidence type="ECO:0000256" key="4">
    <source>
        <dbReference type="ARBA" id="ARBA00022679"/>
    </source>
</evidence>
<comment type="caution">
    <text evidence="10">The sequence shown here is derived from an EMBL/GenBank/DDBJ whole genome shotgun (WGS) entry which is preliminary data.</text>
</comment>
<dbReference type="InterPro" id="IPR051819">
    <property type="entry name" value="PTS_sugar-specific_EIIB"/>
</dbReference>
<proteinExistence type="predicted"/>
<accession>A0ABT5L9V4</accession>
<dbReference type="SUPFAM" id="SSF52794">
    <property type="entry name" value="PTS system IIB component-like"/>
    <property type="match status" value="1"/>
</dbReference>
<keyword evidence="2" id="KW-0597">Phosphoprotein</keyword>
<keyword evidence="8" id="KW-0732">Signal</keyword>
<evidence type="ECO:0000256" key="6">
    <source>
        <dbReference type="ARBA" id="ARBA00022777"/>
    </source>
</evidence>
<evidence type="ECO:0000256" key="8">
    <source>
        <dbReference type="SAM" id="SignalP"/>
    </source>
</evidence>
<keyword evidence="1" id="KW-0813">Transport</keyword>
<dbReference type="Proteomes" id="UP001217178">
    <property type="component" value="Unassembled WGS sequence"/>
</dbReference>
<evidence type="ECO:0000256" key="7">
    <source>
        <dbReference type="PROSITE-ProRule" id="PRU00423"/>
    </source>
</evidence>
<gene>
    <name evidence="10" type="ORF">PSI23_00175</name>
</gene>
<sequence length="109" mass="12197">MKKIFIMLCCGAGISSGMLATRTRNAAKNKELPVTVEARSESEVAEYFSVIDILFLGPHYASQQKEFQKHAERYHIPVIVVPQEIYGRLDGEALLELAINTITHPPIKN</sequence>
<keyword evidence="6" id="KW-0418">Kinase</keyword>
<feature type="chain" id="PRO_5045447712" evidence="8">
    <location>
        <begin position="21"/>
        <end position="109"/>
    </location>
</feature>
<evidence type="ECO:0000256" key="1">
    <source>
        <dbReference type="ARBA" id="ARBA00022448"/>
    </source>
</evidence>
<dbReference type="RefSeq" id="WP_273553160.1">
    <property type="nucleotide sequence ID" value="NZ_JAQRFI010000001.1"/>
</dbReference>
<dbReference type="InterPro" id="IPR013012">
    <property type="entry name" value="PTS_EIIB_3"/>
</dbReference>
<evidence type="ECO:0000256" key="3">
    <source>
        <dbReference type="ARBA" id="ARBA00022597"/>
    </source>
</evidence>
<keyword evidence="3 10" id="KW-0762">Sugar transport</keyword>
<dbReference type="Pfam" id="PF02302">
    <property type="entry name" value="PTS_IIB"/>
    <property type="match status" value="1"/>
</dbReference>
<evidence type="ECO:0000256" key="5">
    <source>
        <dbReference type="ARBA" id="ARBA00022683"/>
    </source>
</evidence>
<dbReference type="PANTHER" id="PTHR34581:SF2">
    <property type="entry name" value="PTS SYSTEM N,N'-DIACETYLCHITOBIOSE-SPECIFIC EIIB COMPONENT"/>
    <property type="match status" value="1"/>
</dbReference>
<keyword evidence="4" id="KW-0808">Transferase</keyword>
<evidence type="ECO:0000259" key="9">
    <source>
        <dbReference type="PROSITE" id="PS51100"/>
    </source>
</evidence>
<keyword evidence="5" id="KW-0598">Phosphotransferase system</keyword>
<dbReference type="CDD" id="cd05564">
    <property type="entry name" value="PTS_IIB_chitobiose_lichenan"/>
    <property type="match status" value="1"/>
</dbReference>